<dbReference type="InterPro" id="IPR028211">
    <property type="entry name" value="Ntr2"/>
</dbReference>
<dbReference type="EMBL" id="CP119900">
    <property type="protein sequence ID" value="WFD21829.1"/>
    <property type="molecule type" value="Genomic_DNA"/>
</dbReference>
<dbReference type="PANTHER" id="PTHR12214:SF0">
    <property type="entry name" value="LD29489P"/>
    <property type="match status" value="1"/>
</dbReference>
<feature type="compositionally biased region" description="Basic residues" evidence="4">
    <location>
        <begin position="116"/>
        <end position="126"/>
    </location>
</feature>
<feature type="compositionally biased region" description="Basic and acidic residues" evidence="4">
    <location>
        <begin position="69"/>
        <end position="88"/>
    </location>
</feature>
<feature type="compositionally biased region" description="Acidic residues" evidence="4">
    <location>
        <begin position="89"/>
        <end position="101"/>
    </location>
</feature>
<name>A0AAF0EB68_9BASI</name>
<feature type="compositionally biased region" description="Basic and acidic residues" evidence="4">
    <location>
        <begin position="40"/>
        <end position="56"/>
    </location>
</feature>
<dbReference type="InterPro" id="IPR012890">
    <property type="entry name" value="GCFC2-like"/>
</dbReference>
<accession>A0AAF0EB68</accession>
<evidence type="ECO:0000313" key="5">
    <source>
        <dbReference type="EMBL" id="WFD21829.1"/>
    </source>
</evidence>
<keyword evidence="2" id="KW-0539">Nucleus</keyword>
<dbReference type="Pfam" id="PF15458">
    <property type="entry name" value="NTR2"/>
    <property type="match status" value="2"/>
</dbReference>
<feature type="region of interest" description="Disordered" evidence="4">
    <location>
        <begin position="190"/>
        <end position="229"/>
    </location>
</feature>
<dbReference type="PANTHER" id="PTHR12214">
    <property type="entry name" value="GC-RICH SEQUENCE DNA-BINDING FACTOR"/>
    <property type="match status" value="1"/>
</dbReference>
<keyword evidence="3" id="KW-0175">Coiled coil</keyword>
<feature type="compositionally biased region" description="Basic and acidic residues" evidence="4">
    <location>
        <begin position="1"/>
        <end position="15"/>
    </location>
</feature>
<evidence type="ECO:0008006" key="7">
    <source>
        <dbReference type="Google" id="ProtNLM"/>
    </source>
</evidence>
<dbReference type="Proteomes" id="UP001214415">
    <property type="component" value="Chromosome 1"/>
</dbReference>
<gene>
    <name evidence="5" type="ORF">MEQU1_000485</name>
</gene>
<keyword evidence="6" id="KW-1185">Reference proteome</keyword>
<evidence type="ECO:0000313" key="6">
    <source>
        <dbReference type="Proteomes" id="UP001214415"/>
    </source>
</evidence>
<feature type="compositionally biased region" description="Acidic residues" evidence="4">
    <location>
        <begin position="193"/>
        <end position="203"/>
    </location>
</feature>
<evidence type="ECO:0000256" key="4">
    <source>
        <dbReference type="SAM" id="MobiDB-lite"/>
    </source>
</evidence>
<feature type="coiled-coil region" evidence="3">
    <location>
        <begin position="253"/>
        <end position="301"/>
    </location>
</feature>
<evidence type="ECO:0000256" key="2">
    <source>
        <dbReference type="ARBA" id="ARBA00023242"/>
    </source>
</evidence>
<evidence type="ECO:0000256" key="3">
    <source>
        <dbReference type="SAM" id="Coils"/>
    </source>
</evidence>
<dbReference type="GO" id="GO:0003677">
    <property type="term" value="F:DNA binding"/>
    <property type="evidence" value="ECO:0007669"/>
    <property type="project" value="InterPro"/>
</dbReference>
<dbReference type="GO" id="GO:0071008">
    <property type="term" value="C:U2-type post-mRNA release spliceosomal complex"/>
    <property type="evidence" value="ECO:0007669"/>
    <property type="project" value="InterPro"/>
</dbReference>
<dbReference type="AlphaFoldDB" id="A0AAF0EB68"/>
<protein>
    <recommendedName>
        <fullName evidence="7">GCF C-terminal domain-containing protein</fullName>
    </recommendedName>
</protein>
<feature type="region of interest" description="Disordered" evidence="4">
    <location>
        <begin position="1"/>
        <end position="126"/>
    </location>
</feature>
<organism evidence="5 6">
    <name type="scientific">Malassezia equina</name>
    <dbReference type="NCBI Taxonomy" id="1381935"/>
    <lineage>
        <taxon>Eukaryota</taxon>
        <taxon>Fungi</taxon>
        <taxon>Dikarya</taxon>
        <taxon>Basidiomycota</taxon>
        <taxon>Ustilaginomycotina</taxon>
        <taxon>Malasseziomycetes</taxon>
        <taxon>Malasseziales</taxon>
        <taxon>Malasseziaceae</taxon>
        <taxon>Malassezia</taxon>
    </lineage>
</organism>
<comment type="subcellular location">
    <subcellularLocation>
        <location evidence="1">Nucleus</location>
    </subcellularLocation>
</comment>
<dbReference type="GO" id="GO:0000390">
    <property type="term" value="P:spliceosomal complex disassembly"/>
    <property type="evidence" value="ECO:0007669"/>
    <property type="project" value="InterPro"/>
</dbReference>
<reference evidence="5" key="1">
    <citation type="submission" date="2023-03" db="EMBL/GenBank/DDBJ databases">
        <title>Mating type loci evolution in Malassezia.</title>
        <authorList>
            <person name="Coelho M.A."/>
        </authorList>
    </citation>
    <scope>NUCLEOTIDE SEQUENCE</scope>
    <source>
        <strain evidence="5">CBS 12830</strain>
    </source>
</reference>
<evidence type="ECO:0000256" key="1">
    <source>
        <dbReference type="ARBA" id="ARBA00004123"/>
    </source>
</evidence>
<sequence>MASERSWREQLHQRYGDQSNHSSIAGPEAVASAKRKREQMRREAARRMQVQDHDDFIPLDMPRAGSSRELAHMEALEDEPHPESRLLREEDEVGSGEDEFAEFTGATERIPLGRHADRKKKMERRRHMKSLIASVEGTAGSDPDDEADIAIVVRKPRTTPAKPTAAPPSSSTHIYDEDAFEMRADALPAQDQAGDEQMDEDREAQDAWERAQLSRMDGAARPARPDAEAELREAHVPAAVPRVSALPTPTSCLARLEARMAELDTEATEHTKLAQDAQSSLQALEEEERALKLEAEELESRCAWFTEFDRFVQTVATFLDTKMPLLETLEHNAVALLADRTVTRQRARMQAFEDDMALVYGVSSTSLWVARAHTEQRLRCMDADGAWNSPVRQSRARVPVPQDTSDQWLSEEEKASFAAAKKELYAQHAHIMADVQAPEFQDPAADTPAALVQRFDEWRSRFPKEYDLAWGGLALANAWDFWARYELALWDVGWCMTADPGTAILEKSPSGLDGFAWEAGLSAYVDQASSPRGGDDEALVTLASSSVVPRLMTLAEMGAYDPFSAAETQAVLGLCEQVSYLLDPQQRRFQSLIQAYMDVFAAHIQALGTALRATPTIAGAPMHPDVPYARQRMAAILCELASNVLRWSVYYVGAHALPWSASESGAYEALAEDLLSLVQAELEHLHAWGGAVPLIQPLLALWPSAVAPSVRHQVSVLA</sequence>
<proteinExistence type="predicted"/>